<keyword evidence="4 7" id="KW-0597">Phosphoprotein</keyword>
<keyword evidence="5" id="KW-0808">Transferase</keyword>
<sequence>MKNCHKLTILVIDDCDEDRYIYRQYLQQDRLYKYDIQEVTTVKQALTWCQQQTADVMLLDYLLPDDDGLEFLQQLRNNLNNQQSAVIMLTGVGDEAIAVNAMKNGAQDYLTKNHLTPEILQRTIHYAVERMLLSRQLEQSQQQQQLMSAIALRIHQSLNLEEILTAATQEVQQFLKADRVLVYQFQPDMNGTIVAESVLPEWKSVIGEQIEDCCFQQEFENGYLQGRKTAINDIYQANLTNCHLQLLEKFAVKANLVVTILVANKLWGLLIVHQCSAARNWQSLELELLEQLAVQIAIAIQQAIAFEQAQAEIAKRQRIEAILRESEARFRHTFEQAAVGIGHVSLTGQFIDVNQRFCDITGYPSPELMTLTFQDITHPDDLWADLAQVQNLLVGCIPTYSMEKRYIHRDGGAVWINLTVSLVRNGLGTPQYFIAVIEDISKRKQIEAALRENEERLSLALEAAGMGNWDWNIPTNEIRWSTNLERVFGIEPGSFNGRIETVVAMIHPDDRQQVLQTIYRAVYEREDYKIEFRFLQPDGTLRWALSRGKVLYDQNGQPLRMSGVDIDITEGKQAEAALRESEARFQAFMNNSPSAAWITDDNGRILYVSKTYLHTFQLPYNKVEDLIGKTVFEIYPTEIAQQFVDNIHHVAQTQQILATVEKVPKLDGVIGDFLVYKFLLPDTSRQLMVGGIAVDISDKIRAEQALQQLNQELEARVAERTSALQESEERWQLALRGSNDGIWDLNLKNNQVFCSARWHEMLGFTNDELPPNRESWSSRIHPDDYDRIMQAVADHLAQKTPFFQEEYQMRCKDDSYIWILDRGQALWNEAGTPIRLSGSVTDITKRKQTQTELLAVTRLQQAILTSIDYAIISTDSQGIIQTFNLAAQKMLGYTADEVIGKLTADTFYDPEELKQRSDELMREMSRDMTLRDLFIAKIQTATYEEECSFIRKDGSRFPVALSLKPMFNQEGEAIGSVGIAKDITQQKHIEAQLRRNASSLATAQRIAHLGSWELDLSTQKLIWSEELFHIFGRHPDLGTPSYQQMLDYIHPEDRHHRNFAVQQAIAKGQAYEIEYRFHRGDGSLGYLISRGEVIVNTDGQPCQLIGTILDITERKQTEEQLRNLSDRLTLALKSANIGTWDWDTIDEAEWDERMYELYDFHRADRVVTYQDWVDRLHPDDRDMAETSLQEALSGIKEFDPEFRIILNDGSIRFIKASAIVQHNQQGEPERMVGINYDITERKQAEAALRDSENRYATLTEAAPVGIFRLDAASNCIYVNERWSVMTARPTQAALGKGWLENIYEQDRIQLLMDCSDPRGKKFDIHETCRCEVKYLRPDGNIAWFYIQIVPEINPSGTIIGYIGTLTDITVRKQIESEVIHHRDLREAIFNESADALFLVDSDNQLIFDCNRRAVELFEVANKDQLINISGNTLLRHPFSVQEWDELMCELNQKSYLVRELEYTTRKGNFFWGSLAAKQISAAGQVINLVRLSDISERKKVLEQIQRSLDEKETLLKEIHHRVKNNLQIISSLLRMQSRRSFDEATLLLFTESQNRVQSMALIHEQLYQSADIHQINFGNYIKSLTDSLFRCYGVSQKNIVLHLETNGIKLILDNAIPCGLIINELVSNSLKYAFGKQQQGNIRISLQETPENELVLMVRDSGVGIPETLDWENANSLGLRIVRNLVRQLKGKIILERDRGTTFYICFPQ</sequence>
<feature type="domain" description="PAC" evidence="13">
    <location>
        <begin position="1328"/>
        <end position="1380"/>
    </location>
</feature>
<dbReference type="InterPro" id="IPR003018">
    <property type="entry name" value="GAF"/>
</dbReference>
<dbReference type="SMART" id="SM00091">
    <property type="entry name" value="PAS"/>
    <property type="match status" value="9"/>
</dbReference>
<protein>
    <recommendedName>
        <fullName evidence="3">histidine kinase</fullName>
        <ecNumber evidence="3">2.7.13.3</ecNumber>
    </recommendedName>
</protein>
<dbReference type="InterPro" id="IPR013767">
    <property type="entry name" value="PAS_fold"/>
</dbReference>
<dbReference type="Pfam" id="PF00072">
    <property type="entry name" value="Response_reg"/>
    <property type="match status" value="1"/>
</dbReference>
<dbReference type="RefSeq" id="WP_190478118.1">
    <property type="nucleotide sequence ID" value="NZ_JACJSG010000050.1"/>
</dbReference>
<evidence type="ECO:0000256" key="6">
    <source>
        <dbReference type="ARBA" id="ARBA00022777"/>
    </source>
</evidence>
<dbReference type="InterPro" id="IPR035965">
    <property type="entry name" value="PAS-like_dom_sf"/>
</dbReference>
<evidence type="ECO:0000313" key="15">
    <source>
        <dbReference type="Proteomes" id="UP000661112"/>
    </source>
</evidence>
<evidence type="ECO:0000256" key="8">
    <source>
        <dbReference type="SAM" id="Coils"/>
    </source>
</evidence>
<dbReference type="PROSITE" id="PS50046">
    <property type="entry name" value="PHYTOCHROME_2"/>
    <property type="match status" value="1"/>
</dbReference>
<feature type="domain" description="PAS" evidence="12">
    <location>
        <begin position="856"/>
        <end position="927"/>
    </location>
</feature>
<dbReference type="Gene3D" id="2.10.70.100">
    <property type="match status" value="3"/>
</dbReference>
<dbReference type="InterPro" id="IPR013656">
    <property type="entry name" value="PAS_4"/>
</dbReference>
<dbReference type="Pfam" id="PF07568">
    <property type="entry name" value="HisKA_2"/>
    <property type="match status" value="1"/>
</dbReference>
<dbReference type="PROSITE" id="PS50112">
    <property type="entry name" value="PAS"/>
    <property type="match status" value="5"/>
</dbReference>
<evidence type="ECO:0000259" key="13">
    <source>
        <dbReference type="PROSITE" id="PS50113"/>
    </source>
</evidence>
<dbReference type="Gene3D" id="3.40.50.2300">
    <property type="match status" value="1"/>
</dbReference>
<feature type="domain" description="PAC" evidence="13">
    <location>
        <begin position="400"/>
        <end position="452"/>
    </location>
</feature>
<evidence type="ECO:0000256" key="1">
    <source>
        <dbReference type="ARBA" id="ARBA00000085"/>
    </source>
</evidence>
<dbReference type="EMBL" id="JACJSG010000050">
    <property type="protein sequence ID" value="MBD2504380.1"/>
    <property type="molecule type" value="Genomic_DNA"/>
</dbReference>
<feature type="domain" description="Phytochrome chromophore attachment site" evidence="9">
    <location>
        <begin position="159"/>
        <end position="295"/>
    </location>
</feature>
<dbReference type="InterPro" id="IPR000014">
    <property type="entry name" value="PAS"/>
</dbReference>
<dbReference type="InterPro" id="IPR000700">
    <property type="entry name" value="PAS-assoc_C"/>
</dbReference>
<feature type="domain" description="PAC" evidence="13">
    <location>
        <begin position="1071"/>
        <end position="1123"/>
    </location>
</feature>
<evidence type="ECO:0000313" key="14">
    <source>
        <dbReference type="EMBL" id="MBD2504380.1"/>
    </source>
</evidence>
<dbReference type="PANTHER" id="PTHR43304:SF1">
    <property type="entry name" value="PAC DOMAIN-CONTAINING PROTEIN"/>
    <property type="match status" value="1"/>
</dbReference>
<dbReference type="InterPro" id="IPR052162">
    <property type="entry name" value="Sensor_kinase/Photoreceptor"/>
</dbReference>
<feature type="domain" description="PAC" evidence="13">
    <location>
        <begin position="803"/>
        <end position="855"/>
    </location>
</feature>
<dbReference type="Gene3D" id="3.30.450.20">
    <property type="entry name" value="PAS domain"/>
    <property type="match status" value="9"/>
</dbReference>
<evidence type="ECO:0000259" key="12">
    <source>
        <dbReference type="PROSITE" id="PS50112"/>
    </source>
</evidence>
<feature type="domain" description="PAS" evidence="12">
    <location>
        <begin position="326"/>
        <end position="381"/>
    </location>
</feature>
<dbReference type="PROSITE" id="PS50110">
    <property type="entry name" value="RESPONSE_REGULATORY"/>
    <property type="match status" value="1"/>
</dbReference>
<dbReference type="CDD" id="cd00130">
    <property type="entry name" value="PAS"/>
    <property type="match status" value="8"/>
</dbReference>
<comment type="catalytic activity">
    <reaction evidence="1">
        <text>ATP + protein L-histidine = ADP + protein N-phospho-L-histidine.</text>
        <dbReference type="EC" id="2.7.13.3"/>
    </reaction>
</comment>
<dbReference type="EC" id="2.7.13.3" evidence="3"/>
<dbReference type="CDD" id="cd00156">
    <property type="entry name" value="REC"/>
    <property type="match status" value="1"/>
</dbReference>
<dbReference type="PANTHER" id="PTHR43304">
    <property type="entry name" value="PHYTOCHROME-LIKE PROTEIN CPH1"/>
    <property type="match status" value="1"/>
</dbReference>
<dbReference type="Pfam" id="PF08448">
    <property type="entry name" value="PAS_4"/>
    <property type="match status" value="1"/>
</dbReference>
<feature type="coiled-coil region" evidence="8">
    <location>
        <begin position="696"/>
        <end position="730"/>
    </location>
</feature>
<dbReference type="InterPro" id="IPR011006">
    <property type="entry name" value="CheY-like_superfamily"/>
</dbReference>
<comment type="caution">
    <text evidence="14">The sequence shown here is derived from an EMBL/GenBank/DDBJ whole genome shotgun (WGS) entry which is preliminary data.</text>
</comment>
<dbReference type="PROSITE" id="PS50109">
    <property type="entry name" value="HIS_KIN"/>
    <property type="match status" value="1"/>
</dbReference>
<dbReference type="InterPro" id="IPR001789">
    <property type="entry name" value="Sig_transdc_resp-reg_receiver"/>
</dbReference>
<feature type="domain" description="PAC" evidence="13">
    <location>
        <begin position="528"/>
        <end position="580"/>
    </location>
</feature>
<keyword evidence="8" id="KW-0175">Coiled coil</keyword>
<dbReference type="SMART" id="SM00086">
    <property type="entry name" value="PAC"/>
    <property type="match status" value="8"/>
</dbReference>
<dbReference type="Pfam" id="PF13188">
    <property type="entry name" value="PAS_8"/>
    <property type="match status" value="1"/>
</dbReference>
<dbReference type="SMART" id="SM00448">
    <property type="entry name" value="REC"/>
    <property type="match status" value="1"/>
</dbReference>
<dbReference type="Proteomes" id="UP000661112">
    <property type="component" value="Unassembled WGS sequence"/>
</dbReference>
<reference evidence="14 15" key="1">
    <citation type="journal article" date="2020" name="ISME J.">
        <title>Comparative genomics reveals insights into cyanobacterial evolution and habitat adaptation.</title>
        <authorList>
            <person name="Chen M.Y."/>
            <person name="Teng W.K."/>
            <person name="Zhao L."/>
            <person name="Hu C.X."/>
            <person name="Zhou Y.K."/>
            <person name="Han B.P."/>
            <person name="Song L.R."/>
            <person name="Shu W.S."/>
        </authorList>
    </citation>
    <scope>NUCLEOTIDE SEQUENCE [LARGE SCALE GENOMIC DNA]</scope>
    <source>
        <strain evidence="14 15">FACHB-119</strain>
    </source>
</reference>
<organism evidence="14 15">
    <name type="scientific">Anabaena azotica FACHB-119</name>
    <dbReference type="NCBI Taxonomy" id="947527"/>
    <lineage>
        <taxon>Bacteria</taxon>
        <taxon>Bacillati</taxon>
        <taxon>Cyanobacteriota</taxon>
        <taxon>Cyanophyceae</taxon>
        <taxon>Nostocales</taxon>
        <taxon>Nostocaceae</taxon>
        <taxon>Anabaena</taxon>
        <taxon>Anabaena azotica</taxon>
    </lineage>
</organism>
<feature type="domain" description="PAS" evidence="12">
    <location>
        <begin position="727"/>
        <end position="799"/>
    </location>
</feature>
<dbReference type="InterPro" id="IPR011495">
    <property type="entry name" value="Sig_transdc_His_kin_sub2_dim/P"/>
</dbReference>
<dbReference type="PROSITE" id="PS50113">
    <property type="entry name" value="PAC"/>
    <property type="match status" value="7"/>
</dbReference>
<dbReference type="SUPFAM" id="SSF55785">
    <property type="entry name" value="PYP-like sensor domain (PAS domain)"/>
    <property type="match status" value="9"/>
</dbReference>
<dbReference type="SUPFAM" id="SSF55874">
    <property type="entry name" value="ATPase domain of HSP90 chaperone/DNA topoisomerase II/histidine kinase"/>
    <property type="match status" value="1"/>
</dbReference>
<feature type="domain" description="PAC" evidence="13">
    <location>
        <begin position="1198"/>
        <end position="1250"/>
    </location>
</feature>
<dbReference type="SMART" id="SM00065">
    <property type="entry name" value="GAF"/>
    <property type="match status" value="1"/>
</dbReference>
<accession>A0ABR8DDE2</accession>
<dbReference type="Gene3D" id="3.30.450.40">
    <property type="match status" value="1"/>
</dbReference>
<evidence type="ECO:0000256" key="2">
    <source>
        <dbReference type="ARBA" id="ARBA00006402"/>
    </source>
</evidence>
<evidence type="ECO:0000259" key="11">
    <source>
        <dbReference type="PROSITE" id="PS50110"/>
    </source>
</evidence>
<feature type="domain" description="PAS" evidence="12">
    <location>
        <begin position="1251"/>
        <end position="1306"/>
    </location>
</feature>
<feature type="domain" description="PAC" evidence="13">
    <location>
        <begin position="943"/>
        <end position="995"/>
    </location>
</feature>
<feature type="domain" description="PAS" evidence="12">
    <location>
        <begin position="453"/>
        <end position="525"/>
    </location>
</feature>
<dbReference type="Pfam" id="PF00989">
    <property type="entry name" value="PAS"/>
    <property type="match status" value="1"/>
</dbReference>
<evidence type="ECO:0000259" key="9">
    <source>
        <dbReference type="PROSITE" id="PS50046"/>
    </source>
</evidence>
<dbReference type="SUPFAM" id="SSF55781">
    <property type="entry name" value="GAF domain-like"/>
    <property type="match status" value="1"/>
</dbReference>
<evidence type="ECO:0000259" key="10">
    <source>
        <dbReference type="PROSITE" id="PS50109"/>
    </source>
</evidence>
<evidence type="ECO:0000256" key="4">
    <source>
        <dbReference type="ARBA" id="ARBA00022553"/>
    </source>
</evidence>
<dbReference type="Pfam" id="PF01590">
    <property type="entry name" value="GAF"/>
    <property type="match status" value="1"/>
</dbReference>
<dbReference type="InterPro" id="IPR029016">
    <property type="entry name" value="GAF-like_dom_sf"/>
</dbReference>
<keyword evidence="15" id="KW-1185">Reference proteome</keyword>
<dbReference type="InterPro" id="IPR005467">
    <property type="entry name" value="His_kinase_dom"/>
</dbReference>
<name>A0ABR8DDE2_9NOST</name>
<dbReference type="Pfam" id="PF02518">
    <property type="entry name" value="HATPase_c"/>
    <property type="match status" value="1"/>
</dbReference>
<dbReference type="InterPro" id="IPR001610">
    <property type="entry name" value="PAC"/>
</dbReference>
<dbReference type="Pfam" id="PF08447">
    <property type="entry name" value="PAS_3"/>
    <property type="match status" value="5"/>
</dbReference>
<dbReference type="InterPro" id="IPR013655">
    <property type="entry name" value="PAS_fold_3"/>
</dbReference>
<dbReference type="InterPro" id="IPR036890">
    <property type="entry name" value="HATPase_C_sf"/>
</dbReference>
<evidence type="ECO:0000256" key="3">
    <source>
        <dbReference type="ARBA" id="ARBA00012438"/>
    </source>
</evidence>
<proteinExistence type="inferred from homology"/>
<dbReference type="Gene3D" id="3.30.565.10">
    <property type="entry name" value="Histidine kinase-like ATPase, C-terminal domain"/>
    <property type="match status" value="1"/>
</dbReference>
<evidence type="ECO:0000256" key="7">
    <source>
        <dbReference type="PROSITE-ProRule" id="PRU00169"/>
    </source>
</evidence>
<dbReference type="SUPFAM" id="SSF52172">
    <property type="entry name" value="CheY-like"/>
    <property type="match status" value="1"/>
</dbReference>
<dbReference type="NCBIfam" id="TIGR00229">
    <property type="entry name" value="sensory_box"/>
    <property type="match status" value="9"/>
</dbReference>
<feature type="domain" description="Histidine kinase" evidence="10">
    <location>
        <begin position="1517"/>
        <end position="1709"/>
    </location>
</feature>
<evidence type="ECO:0000256" key="5">
    <source>
        <dbReference type="ARBA" id="ARBA00022679"/>
    </source>
</evidence>
<dbReference type="SMART" id="SM00387">
    <property type="entry name" value="HATPase_c"/>
    <property type="match status" value="1"/>
</dbReference>
<keyword evidence="6" id="KW-0418">Kinase</keyword>
<feature type="modified residue" description="4-aspartylphosphate" evidence="7">
    <location>
        <position position="60"/>
    </location>
</feature>
<dbReference type="Pfam" id="PF13426">
    <property type="entry name" value="PAS_9"/>
    <property type="match status" value="1"/>
</dbReference>
<comment type="similarity">
    <text evidence="2">In the N-terminal section; belongs to the phytochrome family.</text>
</comment>
<dbReference type="InterPro" id="IPR016132">
    <property type="entry name" value="Phyto_chromo_attachment"/>
</dbReference>
<dbReference type="InterPro" id="IPR003594">
    <property type="entry name" value="HATPase_dom"/>
</dbReference>
<gene>
    <name evidence="14" type="ORF">H6G83_27875</name>
</gene>
<feature type="domain" description="Response regulatory" evidence="11">
    <location>
        <begin position="8"/>
        <end position="127"/>
    </location>
</feature>